<dbReference type="AlphaFoldDB" id="A0A1M2VH32"/>
<evidence type="ECO:0000313" key="3">
    <source>
        <dbReference type="Proteomes" id="UP000184267"/>
    </source>
</evidence>
<organism evidence="2 3">
    <name type="scientific">Trametes pubescens</name>
    <name type="common">White-rot fungus</name>
    <dbReference type="NCBI Taxonomy" id="154538"/>
    <lineage>
        <taxon>Eukaryota</taxon>
        <taxon>Fungi</taxon>
        <taxon>Dikarya</taxon>
        <taxon>Basidiomycota</taxon>
        <taxon>Agaricomycotina</taxon>
        <taxon>Agaricomycetes</taxon>
        <taxon>Polyporales</taxon>
        <taxon>Polyporaceae</taxon>
        <taxon>Trametes</taxon>
    </lineage>
</organism>
<feature type="region of interest" description="Disordered" evidence="1">
    <location>
        <begin position="26"/>
        <end position="113"/>
    </location>
</feature>
<sequence length="113" mass="12041">MESIDASVSLGLSARTLMRAWRPIGHSHNADAAGWKKMVEVPSKDSRSRLESQGAVSEKGEKSGLGMASTMCQATSQKREKGADDGGSWRLPEAVVRMGSISGRPPGLGWEDV</sequence>
<dbReference type="Proteomes" id="UP000184267">
    <property type="component" value="Unassembled WGS sequence"/>
</dbReference>
<keyword evidence="3" id="KW-1185">Reference proteome</keyword>
<reference evidence="2 3" key="1">
    <citation type="submission" date="2016-10" db="EMBL/GenBank/DDBJ databases">
        <title>Genome sequence of the basidiomycete white-rot fungus Trametes pubescens.</title>
        <authorList>
            <person name="Makela M.R."/>
            <person name="Granchi Z."/>
            <person name="Peng M."/>
            <person name="De Vries R.P."/>
            <person name="Grigoriev I."/>
            <person name="Riley R."/>
            <person name="Hilden K."/>
        </authorList>
    </citation>
    <scope>NUCLEOTIDE SEQUENCE [LARGE SCALE GENOMIC DNA]</scope>
    <source>
        <strain evidence="2 3">FBCC735</strain>
    </source>
</reference>
<evidence type="ECO:0000313" key="2">
    <source>
        <dbReference type="EMBL" id="OJT06901.1"/>
    </source>
</evidence>
<protein>
    <submittedName>
        <fullName evidence="2">Uncharacterized protein</fullName>
    </submittedName>
</protein>
<dbReference type="EMBL" id="MNAD01001243">
    <property type="protein sequence ID" value="OJT06901.1"/>
    <property type="molecule type" value="Genomic_DNA"/>
</dbReference>
<evidence type="ECO:0000256" key="1">
    <source>
        <dbReference type="SAM" id="MobiDB-lite"/>
    </source>
</evidence>
<gene>
    <name evidence="2" type="ORF">TRAPUB_2248</name>
</gene>
<proteinExistence type="predicted"/>
<feature type="compositionally biased region" description="Basic and acidic residues" evidence="1">
    <location>
        <begin position="37"/>
        <end position="50"/>
    </location>
</feature>
<comment type="caution">
    <text evidence="2">The sequence shown here is derived from an EMBL/GenBank/DDBJ whole genome shotgun (WGS) entry which is preliminary data.</text>
</comment>
<accession>A0A1M2VH32</accession>
<name>A0A1M2VH32_TRAPU</name>